<dbReference type="Gene3D" id="3.30.2310.20">
    <property type="entry name" value="RelE-like"/>
    <property type="match status" value="1"/>
</dbReference>
<evidence type="ECO:0000313" key="2">
    <source>
        <dbReference type="EMBL" id="CAB5039948.1"/>
    </source>
</evidence>
<name>A0A6J7GRH6_9ZZZZ</name>
<dbReference type="InterPro" id="IPR007711">
    <property type="entry name" value="HigB-1"/>
</dbReference>
<dbReference type="EMBL" id="CAFBMC010000077">
    <property type="protein sequence ID" value="CAB4905999.1"/>
    <property type="molecule type" value="Genomic_DNA"/>
</dbReference>
<evidence type="ECO:0000313" key="1">
    <source>
        <dbReference type="EMBL" id="CAB4905999.1"/>
    </source>
</evidence>
<dbReference type="EMBL" id="CAFBPZ010000071">
    <property type="protein sequence ID" value="CAB5039948.1"/>
    <property type="molecule type" value="Genomic_DNA"/>
</dbReference>
<dbReference type="Pfam" id="PF05015">
    <property type="entry name" value="HigB-like_toxin"/>
    <property type="match status" value="1"/>
</dbReference>
<organism evidence="1">
    <name type="scientific">freshwater metagenome</name>
    <dbReference type="NCBI Taxonomy" id="449393"/>
    <lineage>
        <taxon>unclassified sequences</taxon>
        <taxon>metagenomes</taxon>
        <taxon>ecological metagenomes</taxon>
    </lineage>
</organism>
<dbReference type="SUPFAM" id="SSF143011">
    <property type="entry name" value="RelE-like"/>
    <property type="match status" value="1"/>
</dbReference>
<dbReference type="InterPro" id="IPR035093">
    <property type="entry name" value="RelE/ParE_toxin_dom_sf"/>
</dbReference>
<sequence length="92" mass="10593">MIVSFANKETERLAAGQRVRRFMSIESIARRKLRQLGIAGRLDDLKVPPGNRLESLKGNRQSQMSIHDNDQWWVCFRWTAAGPADVEIVDFH</sequence>
<protein>
    <submittedName>
        <fullName evidence="1">Unannotated protein</fullName>
    </submittedName>
</protein>
<dbReference type="PANTHER" id="PTHR40266">
    <property type="entry name" value="TOXIN HIGB-1"/>
    <property type="match status" value="1"/>
</dbReference>
<dbReference type="PANTHER" id="PTHR40266:SF2">
    <property type="entry name" value="TOXIN HIGB-1"/>
    <property type="match status" value="1"/>
</dbReference>
<proteinExistence type="predicted"/>
<reference evidence="1" key="1">
    <citation type="submission" date="2020-05" db="EMBL/GenBank/DDBJ databases">
        <authorList>
            <person name="Chiriac C."/>
            <person name="Salcher M."/>
            <person name="Ghai R."/>
            <person name="Kavagutti S V."/>
        </authorList>
    </citation>
    <scope>NUCLEOTIDE SEQUENCE</scope>
</reference>
<accession>A0A6J7GRH6</accession>
<gene>
    <name evidence="1" type="ORF">UFOPK3495_01260</name>
    <name evidence="2" type="ORF">UFOPK4237_01070</name>
</gene>
<dbReference type="AlphaFoldDB" id="A0A6J7GRH6"/>